<dbReference type="SUPFAM" id="SSF64397">
    <property type="entry name" value="Hsp33 domain"/>
    <property type="match status" value="1"/>
</dbReference>
<dbReference type="Proteomes" id="UP001156856">
    <property type="component" value="Unassembled WGS sequence"/>
</dbReference>
<evidence type="ECO:0000313" key="8">
    <source>
        <dbReference type="Proteomes" id="UP000321960"/>
    </source>
</evidence>
<dbReference type="Pfam" id="PF01430">
    <property type="entry name" value="HSP33"/>
    <property type="match status" value="1"/>
</dbReference>
<keyword evidence="4" id="KW-0143">Chaperone</keyword>
<dbReference type="GO" id="GO:0005737">
    <property type="term" value="C:cytoplasm"/>
    <property type="evidence" value="ECO:0007669"/>
    <property type="project" value="InterPro"/>
</dbReference>
<reference evidence="9" key="2">
    <citation type="journal article" date="2019" name="Int. J. Syst. Evol. Microbiol.">
        <title>The Global Catalogue of Microorganisms (GCM) 10K type strain sequencing project: providing services to taxonomists for standard genome sequencing and annotation.</title>
        <authorList>
            <consortium name="The Broad Institute Genomics Platform"/>
            <consortium name="The Broad Institute Genome Sequencing Center for Infectious Disease"/>
            <person name="Wu L."/>
            <person name="Ma J."/>
        </authorList>
    </citation>
    <scope>NUCLEOTIDE SEQUENCE [LARGE SCALE GENOMIC DNA]</scope>
    <source>
        <strain evidence="9">NBRC 107715</strain>
    </source>
</reference>
<dbReference type="CDD" id="cd00498">
    <property type="entry name" value="Hsp33"/>
    <property type="match status" value="1"/>
</dbReference>
<dbReference type="OrthoDB" id="9793753at2"/>
<dbReference type="InterPro" id="IPR023212">
    <property type="entry name" value="Hsp33_helix_hairpin_bin_dom_sf"/>
</dbReference>
<dbReference type="Gene3D" id="3.90.1280.10">
    <property type="entry name" value="HSP33 redox switch-like"/>
    <property type="match status" value="1"/>
</dbReference>
<name>A0A512J6F4_9HYPH</name>
<evidence type="ECO:0000256" key="4">
    <source>
        <dbReference type="ARBA" id="ARBA00023186"/>
    </source>
</evidence>
<evidence type="ECO:0000313" key="6">
    <source>
        <dbReference type="EMBL" id="GEP05439.1"/>
    </source>
</evidence>
<proteinExistence type="predicted"/>
<sequence length="347" mass="37756">MTSGPEISPTPADGREGHDDAVLPFAVEALDVRGRAVRLGPSIDTILRRHGYPDPVARLLGEAAALTVLLGSSLKFEGRFQLQTKTDGPVEMIVVDFEAPDRVRATARFDAERVAALGAGPLRTADLVGEGHLAMTIDQGSAASRYQGVVALEGQSFEEAAHQYFRQSEQIPTQVRLAVAEAFEDGAARYRAGGLLVQFLPQSVDRRRLADLPPGDIPEGHAHLDAAGTPEDDAWVEARSLVGTVQDHELVDPAVSSERLLYRLFHERGVRVFEAQEVAERCRCSPERVMGMIRSFSPEDRKAMVADDGRIGITCEFCSRRYDLDPAEVEAEIAAKHEAAPEGLRPS</sequence>
<dbReference type="PIRSF" id="PIRSF005261">
    <property type="entry name" value="Heat_shock_Hsp33"/>
    <property type="match status" value="1"/>
</dbReference>
<gene>
    <name evidence="6" type="primary">hslO</name>
    <name evidence="7" type="ORF">GCM10007888_13970</name>
    <name evidence="6" type="ORF">MOX02_34770</name>
</gene>
<reference evidence="7" key="1">
    <citation type="journal article" date="2014" name="Int. J. Syst. Evol. Microbiol.">
        <title>Complete genome of a new Firmicutes species belonging to the dominant human colonic microbiota ('Ruminococcus bicirculans') reveals two chromosomes and a selective capacity to utilize plant glucans.</title>
        <authorList>
            <consortium name="NISC Comparative Sequencing Program"/>
            <person name="Wegmann U."/>
            <person name="Louis P."/>
            <person name="Goesmann A."/>
            <person name="Henrissat B."/>
            <person name="Duncan S.H."/>
            <person name="Flint H.J."/>
        </authorList>
    </citation>
    <scope>NUCLEOTIDE SEQUENCE</scope>
    <source>
        <strain evidence="7">NBRC 107715</strain>
    </source>
</reference>
<organism evidence="6 8">
    <name type="scientific">Methylobacterium oxalidis</name>
    <dbReference type="NCBI Taxonomy" id="944322"/>
    <lineage>
        <taxon>Bacteria</taxon>
        <taxon>Pseudomonadati</taxon>
        <taxon>Pseudomonadota</taxon>
        <taxon>Alphaproteobacteria</taxon>
        <taxon>Hyphomicrobiales</taxon>
        <taxon>Methylobacteriaceae</taxon>
        <taxon>Methylobacterium</taxon>
    </lineage>
</organism>
<protein>
    <submittedName>
        <fullName evidence="6">33 kDa chaperonin</fullName>
    </submittedName>
</protein>
<dbReference type="SUPFAM" id="SSF118352">
    <property type="entry name" value="HSP33 redox switch-like"/>
    <property type="match status" value="1"/>
</dbReference>
<keyword evidence="5" id="KW-0676">Redox-active center</keyword>
<reference evidence="6 8" key="3">
    <citation type="submission" date="2019-07" db="EMBL/GenBank/DDBJ databases">
        <title>Whole genome shotgun sequence of Methylobacterium oxalidis NBRC 107715.</title>
        <authorList>
            <person name="Hosoyama A."/>
            <person name="Uohara A."/>
            <person name="Ohji S."/>
            <person name="Ichikawa N."/>
        </authorList>
    </citation>
    <scope>NUCLEOTIDE SEQUENCE [LARGE SCALE GENOMIC DNA]</scope>
    <source>
        <strain evidence="6 8">NBRC 107715</strain>
    </source>
</reference>
<keyword evidence="9" id="KW-1185">Reference proteome</keyword>
<comment type="caution">
    <text evidence="6">The sequence shown here is derived from an EMBL/GenBank/DDBJ whole genome shotgun (WGS) entry which is preliminary data.</text>
</comment>
<dbReference type="AlphaFoldDB" id="A0A512J6F4"/>
<dbReference type="GO" id="GO:0051082">
    <property type="term" value="F:unfolded protein binding"/>
    <property type="evidence" value="ECO:0007669"/>
    <property type="project" value="InterPro"/>
</dbReference>
<dbReference type="EMBL" id="BSPK01000018">
    <property type="protein sequence ID" value="GLS63016.1"/>
    <property type="molecule type" value="Genomic_DNA"/>
</dbReference>
<evidence type="ECO:0000256" key="3">
    <source>
        <dbReference type="ARBA" id="ARBA00023157"/>
    </source>
</evidence>
<dbReference type="GO" id="GO:0042026">
    <property type="term" value="P:protein refolding"/>
    <property type="evidence" value="ECO:0007669"/>
    <property type="project" value="TreeGrafter"/>
</dbReference>
<reference evidence="7" key="4">
    <citation type="submission" date="2023-01" db="EMBL/GenBank/DDBJ databases">
        <title>Draft genome sequence of Methylobacterium oxalidis strain NBRC 107715.</title>
        <authorList>
            <person name="Sun Q."/>
            <person name="Mori K."/>
        </authorList>
    </citation>
    <scope>NUCLEOTIDE SEQUENCE</scope>
    <source>
        <strain evidence="7">NBRC 107715</strain>
    </source>
</reference>
<evidence type="ECO:0000256" key="5">
    <source>
        <dbReference type="ARBA" id="ARBA00023284"/>
    </source>
</evidence>
<keyword evidence="1" id="KW-0963">Cytoplasm</keyword>
<dbReference type="GO" id="GO:0044183">
    <property type="term" value="F:protein folding chaperone"/>
    <property type="evidence" value="ECO:0007669"/>
    <property type="project" value="TreeGrafter"/>
</dbReference>
<dbReference type="RefSeq" id="WP_147027007.1">
    <property type="nucleotide sequence ID" value="NZ_BJZU01000069.1"/>
</dbReference>
<keyword evidence="2" id="KW-0862">Zinc</keyword>
<dbReference type="EMBL" id="BJZU01000069">
    <property type="protein sequence ID" value="GEP05439.1"/>
    <property type="molecule type" value="Genomic_DNA"/>
</dbReference>
<evidence type="ECO:0000313" key="7">
    <source>
        <dbReference type="EMBL" id="GLS63016.1"/>
    </source>
</evidence>
<dbReference type="NCBIfam" id="NF002386">
    <property type="entry name" value="PRK01402.1"/>
    <property type="match status" value="1"/>
</dbReference>
<dbReference type="PANTHER" id="PTHR30111">
    <property type="entry name" value="33 KDA CHAPERONIN"/>
    <property type="match status" value="1"/>
</dbReference>
<dbReference type="InterPro" id="IPR016154">
    <property type="entry name" value="Heat_shock_Hsp33_C"/>
</dbReference>
<evidence type="ECO:0000256" key="2">
    <source>
        <dbReference type="ARBA" id="ARBA00022833"/>
    </source>
</evidence>
<dbReference type="InterPro" id="IPR000397">
    <property type="entry name" value="Heat_shock_Hsp33"/>
</dbReference>
<dbReference type="Proteomes" id="UP000321960">
    <property type="component" value="Unassembled WGS sequence"/>
</dbReference>
<dbReference type="InterPro" id="IPR016153">
    <property type="entry name" value="Heat_shock_Hsp33_N"/>
</dbReference>
<dbReference type="PANTHER" id="PTHR30111:SF1">
    <property type="entry name" value="33 KDA CHAPERONIN"/>
    <property type="match status" value="1"/>
</dbReference>
<dbReference type="Gene3D" id="3.55.30.10">
    <property type="entry name" value="Hsp33 domain"/>
    <property type="match status" value="1"/>
</dbReference>
<evidence type="ECO:0000313" key="9">
    <source>
        <dbReference type="Proteomes" id="UP001156856"/>
    </source>
</evidence>
<dbReference type="Gene3D" id="1.10.287.480">
    <property type="entry name" value="helix hairpin bin"/>
    <property type="match status" value="1"/>
</dbReference>
<evidence type="ECO:0000256" key="1">
    <source>
        <dbReference type="ARBA" id="ARBA00022490"/>
    </source>
</evidence>
<keyword evidence="3" id="KW-1015">Disulfide bond</keyword>
<accession>A0A512J6F4</accession>